<evidence type="ECO:0000313" key="9">
    <source>
        <dbReference type="Proteomes" id="UP000504637"/>
    </source>
</evidence>
<comment type="subcellular location">
    <subcellularLocation>
        <location evidence="1 6">Cell membrane</location>
        <topology evidence="1 6">Lipid-anchor</topology>
        <topology evidence="1 6">GPI-anchor</topology>
    </subcellularLocation>
</comment>
<proteinExistence type="inferred from homology"/>
<accession>A0A6J3MDD2</accession>
<dbReference type="EC" id="2.4.1.-" evidence="6"/>
<evidence type="ECO:0000256" key="4">
    <source>
        <dbReference type="ARBA" id="ARBA00023157"/>
    </source>
</evidence>
<organism evidence="10">
    <name type="scientific">Dissoconium aciculare CBS 342.82</name>
    <dbReference type="NCBI Taxonomy" id="1314786"/>
    <lineage>
        <taxon>Eukaryota</taxon>
        <taxon>Fungi</taxon>
        <taxon>Dikarya</taxon>
        <taxon>Ascomycota</taxon>
        <taxon>Pezizomycotina</taxon>
        <taxon>Dothideomycetes</taxon>
        <taxon>Dothideomycetidae</taxon>
        <taxon>Mycosphaerellales</taxon>
        <taxon>Dissoconiaceae</taxon>
        <taxon>Dissoconium</taxon>
    </lineage>
</organism>
<feature type="transmembrane region" description="Helical" evidence="8">
    <location>
        <begin position="441"/>
        <end position="465"/>
    </location>
</feature>
<sequence length="466" mass="49196">MKFSIASSLLVATNFLSHFAHAIPTIQAKGAKFFTSDGKQFYIKGIAYQLTNDDPLADGDQCQLDVNLMKTLGTNAIRVYHVDPAANHDVCMNALADAGIYVFLDVDTFDTYIIGKSPSWTESQFNSYSAVIDTFHKYDNVAGFFVGNEIMNSGPESIAAPYVKAAARDLKAYSAKKGYRKIPIGYSASDIPDLRPNLQNYLACGSDPANAVDFFSLNAYEWCGEQTFKSSGYVNLQAMAQGYNIPIFFSEVGCNTVKPRTFGDQSAILGPDMYDTWSGTMIYEWIEETNDYGLISYGPPAPTGGTNVVDGYTRRGTPTPVQPDFNNLKSQWQTLSPTGVALSAYTPSLSPPACPSFTAGSWLVSGDVPLPTLGQVFLNQAGERPITTSGTGSTATTSPKSGTGSSSGLTTSKTSGSMGTTGAAAATTTPSTGGASSRSSVIIPGSFTAALGGLVGAFVFGAAVLL</sequence>
<dbReference type="GO" id="GO:0042124">
    <property type="term" value="F:1,3-beta-glucanosyltransferase activity"/>
    <property type="evidence" value="ECO:0007669"/>
    <property type="project" value="TreeGrafter"/>
</dbReference>
<reference evidence="10" key="2">
    <citation type="submission" date="2020-04" db="EMBL/GenBank/DDBJ databases">
        <authorList>
            <consortium name="NCBI Genome Project"/>
        </authorList>
    </citation>
    <scope>NUCLEOTIDE SEQUENCE</scope>
    <source>
        <strain evidence="10">CBS 342.82</strain>
    </source>
</reference>
<keyword evidence="8" id="KW-1133">Transmembrane helix</keyword>
<dbReference type="GeneID" id="54362136"/>
<evidence type="ECO:0000256" key="3">
    <source>
        <dbReference type="ARBA" id="ARBA00022729"/>
    </source>
</evidence>
<dbReference type="GO" id="GO:0071970">
    <property type="term" value="P:fungal-type cell wall (1-&gt;3)-beta-D-glucan biosynthetic process"/>
    <property type="evidence" value="ECO:0007669"/>
    <property type="project" value="TreeGrafter"/>
</dbReference>
<comment type="function">
    <text evidence="6">Splits internally a 1,3-beta-glucan molecule and transfers the newly generated reducing end (the donor) to the non-reducing end of another 1,3-beta-glucan molecule (the acceptor) forming a 1,3-beta linkage, resulting in the elongation of 1,3-beta-glucan chains in the cell wall.</text>
</comment>
<keyword evidence="5" id="KW-0325">Glycoprotein</keyword>
<evidence type="ECO:0000256" key="2">
    <source>
        <dbReference type="ARBA" id="ARBA00007528"/>
    </source>
</evidence>
<keyword evidence="10" id="KW-0378">Hydrolase</keyword>
<evidence type="ECO:0000256" key="1">
    <source>
        <dbReference type="ARBA" id="ARBA00004609"/>
    </source>
</evidence>
<name>A0A6J3MDD2_9PEZI</name>
<dbReference type="FunFam" id="3.20.20.80:FF:000038">
    <property type="entry name" value="1,3-beta-glucanosyltransferase"/>
    <property type="match status" value="1"/>
</dbReference>
<keyword evidence="6" id="KW-0449">Lipoprotein</keyword>
<dbReference type="Gene3D" id="3.20.20.80">
    <property type="entry name" value="Glycosidases"/>
    <property type="match status" value="1"/>
</dbReference>
<dbReference type="GO" id="GO:0016787">
    <property type="term" value="F:hydrolase activity"/>
    <property type="evidence" value="ECO:0007669"/>
    <property type="project" value="UniProtKB-KW"/>
</dbReference>
<keyword evidence="6" id="KW-0336">GPI-anchor</keyword>
<protein>
    <recommendedName>
        <fullName evidence="6">1,3-beta-glucanosyltransferase</fullName>
        <ecNumber evidence="6">2.4.1.-</ecNumber>
    </recommendedName>
</protein>
<dbReference type="GO" id="GO:0098552">
    <property type="term" value="C:side of membrane"/>
    <property type="evidence" value="ECO:0007669"/>
    <property type="project" value="UniProtKB-KW"/>
</dbReference>
<evidence type="ECO:0000256" key="5">
    <source>
        <dbReference type="ARBA" id="ARBA00023180"/>
    </source>
</evidence>
<keyword evidence="8" id="KW-0812">Transmembrane</keyword>
<evidence type="ECO:0000256" key="6">
    <source>
        <dbReference type="RuleBase" id="RU361209"/>
    </source>
</evidence>
<dbReference type="GO" id="GO:0005886">
    <property type="term" value="C:plasma membrane"/>
    <property type="evidence" value="ECO:0007669"/>
    <property type="project" value="UniProtKB-SubCell"/>
</dbReference>
<dbReference type="GO" id="GO:0031505">
    <property type="term" value="P:fungal-type cell wall organization"/>
    <property type="evidence" value="ECO:0007669"/>
    <property type="project" value="TreeGrafter"/>
</dbReference>
<dbReference type="InterPro" id="IPR004886">
    <property type="entry name" value="Glucanosyltransferase"/>
</dbReference>
<comment type="similarity">
    <text evidence="2 6">Belongs to the glycosyl hydrolase 72 family.</text>
</comment>
<feature type="signal peptide" evidence="6">
    <location>
        <begin position="1"/>
        <end position="22"/>
    </location>
</feature>
<dbReference type="RefSeq" id="XP_033462645.1">
    <property type="nucleotide sequence ID" value="XM_033604336.1"/>
</dbReference>
<evidence type="ECO:0000256" key="7">
    <source>
        <dbReference type="SAM" id="MobiDB-lite"/>
    </source>
</evidence>
<keyword evidence="4" id="KW-1015">Disulfide bond</keyword>
<dbReference type="PANTHER" id="PTHR31468">
    <property type="entry name" value="1,3-BETA-GLUCANOSYLTRANSFERASE GAS1"/>
    <property type="match status" value="1"/>
</dbReference>
<keyword evidence="6" id="KW-0808">Transferase</keyword>
<dbReference type="Proteomes" id="UP000504637">
    <property type="component" value="Unplaced"/>
</dbReference>
<keyword evidence="6 8" id="KW-0472">Membrane</keyword>
<reference evidence="10" key="1">
    <citation type="submission" date="2020-01" db="EMBL/GenBank/DDBJ databases">
        <authorList>
            <consortium name="DOE Joint Genome Institute"/>
            <person name="Haridas S."/>
            <person name="Albert R."/>
            <person name="Binder M."/>
            <person name="Bloem J."/>
            <person name="Labutti K."/>
            <person name="Salamov A."/>
            <person name="Andreopoulos B."/>
            <person name="Baker S.E."/>
            <person name="Barry K."/>
            <person name="Bills G."/>
            <person name="Bluhm B.H."/>
            <person name="Cannon C."/>
            <person name="Castanera R."/>
            <person name="Culley D.E."/>
            <person name="Daum C."/>
            <person name="Ezra D."/>
            <person name="Gonzalez J.B."/>
            <person name="Henrissat B."/>
            <person name="Kuo A."/>
            <person name="Liang C."/>
            <person name="Lipzen A."/>
            <person name="Lutzoni F."/>
            <person name="Magnuson J."/>
            <person name="Mondo S."/>
            <person name="Nolan M."/>
            <person name="Ohm R."/>
            <person name="Pangilinan J."/>
            <person name="Park H.-J."/>
            <person name="Ramirez L."/>
            <person name="Alfaro M."/>
            <person name="Sun H."/>
            <person name="Tritt A."/>
            <person name="Yoshinaga Y."/>
            <person name="Zwiers L.-H."/>
            <person name="Turgeon B.G."/>
            <person name="Goodwin S.B."/>
            <person name="Spatafora J.W."/>
            <person name="Crous P.W."/>
            <person name="Grigoriev I.V."/>
        </authorList>
    </citation>
    <scope>NUCLEOTIDE SEQUENCE</scope>
    <source>
        <strain evidence="10">CBS 342.82</strain>
    </source>
</reference>
<gene>
    <name evidence="10" type="ORF">K489DRAFT_378142</name>
</gene>
<dbReference type="AlphaFoldDB" id="A0A6J3MDD2"/>
<keyword evidence="9" id="KW-1185">Reference proteome</keyword>
<evidence type="ECO:0000256" key="8">
    <source>
        <dbReference type="SAM" id="Phobius"/>
    </source>
</evidence>
<dbReference type="SUPFAM" id="SSF51445">
    <property type="entry name" value="(Trans)glycosidases"/>
    <property type="match status" value="1"/>
</dbReference>
<reference evidence="10" key="3">
    <citation type="submission" date="2025-08" db="UniProtKB">
        <authorList>
            <consortium name="RefSeq"/>
        </authorList>
    </citation>
    <scope>IDENTIFICATION</scope>
    <source>
        <strain evidence="10">CBS 342.82</strain>
    </source>
</reference>
<feature type="chain" id="PRO_5027135159" description="1,3-beta-glucanosyltransferase" evidence="6">
    <location>
        <begin position="23"/>
        <end position="466"/>
    </location>
</feature>
<dbReference type="PANTHER" id="PTHR31468:SF8">
    <property type="entry name" value="1,3-BETA-GLUCANOSYLTRANSFERASE GAS2"/>
    <property type="match status" value="1"/>
</dbReference>
<keyword evidence="3 6" id="KW-0732">Signal</keyword>
<dbReference type="InterPro" id="IPR017853">
    <property type="entry name" value="GH"/>
</dbReference>
<dbReference type="OrthoDB" id="421038at2759"/>
<feature type="compositionally biased region" description="Low complexity" evidence="7">
    <location>
        <begin position="387"/>
        <end position="438"/>
    </location>
</feature>
<evidence type="ECO:0000313" key="10">
    <source>
        <dbReference type="RefSeq" id="XP_033462645.1"/>
    </source>
</evidence>
<feature type="region of interest" description="Disordered" evidence="7">
    <location>
        <begin position="383"/>
        <end position="438"/>
    </location>
</feature>
<dbReference type="Pfam" id="PF03198">
    <property type="entry name" value="Glyco_hydro_72"/>
    <property type="match status" value="1"/>
</dbReference>